<gene>
    <name evidence="3" type="primary">LOC104593283</name>
</gene>
<dbReference type="SUPFAM" id="SSF56672">
    <property type="entry name" value="DNA/RNA polymerases"/>
    <property type="match status" value="1"/>
</dbReference>
<dbReference type="InterPro" id="IPR053134">
    <property type="entry name" value="RNA-dir_DNA_polymerase"/>
</dbReference>
<evidence type="ECO:0000313" key="2">
    <source>
        <dbReference type="Proteomes" id="UP000189703"/>
    </source>
</evidence>
<dbReference type="PROSITE" id="PS50878">
    <property type="entry name" value="RT_POL"/>
    <property type="match status" value="1"/>
</dbReference>
<reference evidence="3" key="1">
    <citation type="submission" date="2025-08" db="UniProtKB">
        <authorList>
            <consortium name="RefSeq"/>
        </authorList>
    </citation>
    <scope>IDENTIFICATION</scope>
</reference>
<keyword evidence="2" id="KW-1185">Reference proteome</keyword>
<organism evidence="2 3">
    <name type="scientific">Nelumbo nucifera</name>
    <name type="common">Sacred lotus</name>
    <dbReference type="NCBI Taxonomy" id="4432"/>
    <lineage>
        <taxon>Eukaryota</taxon>
        <taxon>Viridiplantae</taxon>
        <taxon>Streptophyta</taxon>
        <taxon>Embryophyta</taxon>
        <taxon>Tracheophyta</taxon>
        <taxon>Spermatophyta</taxon>
        <taxon>Magnoliopsida</taxon>
        <taxon>Proteales</taxon>
        <taxon>Nelumbonaceae</taxon>
        <taxon>Nelumbo</taxon>
    </lineage>
</organism>
<name>A0A1U7ZCN2_NELNU</name>
<dbReference type="Pfam" id="PF00078">
    <property type="entry name" value="RVT_1"/>
    <property type="match status" value="1"/>
</dbReference>
<dbReference type="InParanoid" id="A0A1U7ZCN2"/>
<dbReference type="eggNOG" id="KOG0017">
    <property type="taxonomic scope" value="Eukaryota"/>
</dbReference>
<dbReference type="PANTHER" id="PTHR24559:SF430">
    <property type="entry name" value="RNA-DIRECTED DNA POLYMERASE"/>
    <property type="match status" value="1"/>
</dbReference>
<protein>
    <submittedName>
        <fullName evidence="3">Uncharacterized protein LOC104593283</fullName>
    </submittedName>
</protein>
<dbReference type="InterPro" id="IPR043502">
    <property type="entry name" value="DNA/RNA_pol_sf"/>
</dbReference>
<dbReference type="KEGG" id="nnu:104593283"/>
<dbReference type="Gene3D" id="3.30.70.270">
    <property type="match status" value="1"/>
</dbReference>
<accession>A0A1U7ZCN2</accession>
<feature type="domain" description="Reverse transcriptase" evidence="1">
    <location>
        <begin position="1"/>
        <end position="337"/>
    </location>
</feature>
<dbReference type="InterPro" id="IPR043128">
    <property type="entry name" value="Rev_trsase/Diguanyl_cyclase"/>
</dbReference>
<dbReference type="OMA" id="RNFAPEC"/>
<dbReference type="InterPro" id="IPR000477">
    <property type="entry name" value="RT_dom"/>
</dbReference>
<dbReference type="OrthoDB" id="1928766at2759"/>
<dbReference type="CDD" id="cd01647">
    <property type="entry name" value="RT_LTR"/>
    <property type="match status" value="1"/>
</dbReference>
<dbReference type="RefSeq" id="XP_010251343.1">
    <property type="nucleotide sequence ID" value="XM_010253041.1"/>
</dbReference>
<dbReference type="STRING" id="4432.A0A1U7ZCN2"/>
<evidence type="ECO:0000259" key="1">
    <source>
        <dbReference type="PROSITE" id="PS50878"/>
    </source>
</evidence>
<evidence type="ECO:0000313" key="3">
    <source>
        <dbReference type="RefSeq" id="XP_010251343.1"/>
    </source>
</evidence>
<dbReference type="AlphaFoldDB" id="A0A1U7ZCN2"/>
<proteinExistence type="predicted"/>
<dbReference type="Gene3D" id="3.10.10.10">
    <property type="entry name" value="HIV Type 1 Reverse Transcriptase, subunit A, domain 1"/>
    <property type="match status" value="2"/>
</dbReference>
<dbReference type="GeneID" id="104593283"/>
<sequence length="338" mass="37756">MKLVLEHLQPANVPLVGFSGNVVRPEGRITLPITVGTTRQVTRMTEFLVVKIGSPYNAIVGRPTLNALKAFISSNHLTLKFSTKRGIGVVRGDQQMTRHCYVAALKGKNKETLPLEGLNLRDEPASRGQLAEDLVSVPLDEDEPEKTIRVGSNFPLDSLFELVSFLKDNAKVFAWSTTDMPRIDPSAITHRLSVGPSSRPIQQKKRNFAPECWKAISEEVDKLLDIGFIQEIKMHPEGKEKTSFITSMALTAIRSMPFGLKNAKATYQWLVNMVFKRKMGRNVEAYVDDMVVKSLKADQHTLDLAETFSTLRKYNMKLNPSKCAFSVTSGKFLGFVTQ</sequence>
<dbReference type="Proteomes" id="UP000189703">
    <property type="component" value="Unplaced"/>
</dbReference>
<dbReference type="PANTHER" id="PTHR24559">
    <property type="entry name" value="TRANSPOSON TY3-I GAG-POL POLYPROTEIN"/>
    <property type="match status" value="1"/>
</dbReference>